<protein>
    <recommendedName>
        <fullName evidence="3">Integrase zinc-binding domain-containing protein</fullName>
    </recommendedName>
</protein>
<evidence type="ECO:0000313" key="2">
    <source>
        <dbReference type="Proteomes" id="UP000886998"/>
    </source>
</evidence>
<gene>
    <name evidence="1" type="ORF">TNIN_131911</name>
</gene>
<accession>A0A8X6XVS5</accession>
<name>A0A8X6XVS5_9ARAC</name>
<reference evidence="1" key="1">
    <citation type="submission" date="2020-08" db="EMBL/GenBank/DDBJ databases">
        <title>Multicomponent nature underlies the extraordinary mechanical properties of spider dragline silk.</title>
        <authorList>
            <person name="Kono N."/>
            <person name="Nakamura H."/>
            <person name="Mori M."/>
            <person name="Yoshida Y."/>
            <person name="Ohtoshi R."/>
            <person name="Malay A.D."/>
            <person name="Moran D.A.P."/>
            <person name="Tomita M."/>
            <person name="Numata K."/>
            <person name="Arakawa K."/>
        </authorList>
    </citation>
    <scope>NUCLEOTIDE SEQUENCE</scope>
</reference>
<evidence type="ECO:0000313" key="1">
    <source>
        <dbReference type="EMBL" id="GFY60489.1"/>
    </source>
</evidence>
<keyword evidence="2" id="KW-1185">Reference proteome</keyword>
<dbReference type="Proteomes" id="UP000886998">
    <property type="component" value="Unassembled WGS sequence"/>
</dbReference>
<comment type="caution">
    <text evidence="1">The sequence shown here is derived from an EMBL/GenBank/DDBJ whole genome shotgun (WGS) entry which is preliminary data.</text>
</comment>
<evidence type="ECO:0008006" key="3">
    <source>
        <dbReference type="Google" id="ProtNLM"/>
    </source>
</evidence>
<dbReference type="AlphaFoldDB" id="A0A8X6XVS5"/>
<dbReference type="OrthoDB" id="6506431at2759"/>
<sequence length="189" mass="21894">MLKDIVKWTRCCIPCQRCKKSEAYLSPLQPLIQLLRDFRPSISIYWTISPSDGFTFLLTCIDRYTRWPGLKQKLEIQRIRILLPPLFRIVWLSLHHSLKQAIRCQNQNGQSRYQWSCWVSSEKGDLNAFLKWYLEKPLCFQILLTFKSDPKDPPEFLLGEKNSGSSPLPFSSTSVCAPALKTPLMSLLG</sequence>
<proteinExistence type="predicted"/>
<dbReference type="EMBL" id="BMAV01013174">
    <property type="protein sequence ID" value="GFY60489.1"/>
    <property type="molecule type" value="Genomic_DNA"/>
</dbReference>
<organism evidence="1 2">
    <name type="scientific">Trichonephila inaurata madagascariensis</name>
    <dbReference type="NCBI Taxonomy" id="2747483"/>
    <lineage>
        <taxon>Eukaryota</taxon>
        <taxon>Metazoa</taxon>
        <taxon>Ecdysozoa</taxon>
        <taxon>Arthropoda</taxon>
        <taxon>Chelicerata</taxon>
        <taxon>Arachnida</taxon>
        <taxon>Araneae</taxon>
        <taxon>Araneomorphae</taxon>
        <taxon>Entelegynae</taxon>
        <taxon>Araneoidea</taxon>
        <taxon>Nephilidae</taxon>
        <taxon>Trichonephila</taxon>
        <taxon>Trichonephila inaurata</taxon>
    </lineage>
</organism>